<proteinExistence type="predicted"/>
<dbReference type="InterPro" id="IPR002016">
    <property type="entry name" value="Haem_peroxidase"/>
</dbReference>
<evidence type="ECO:0000313" key="11">
    <source>
        <dbReference type="EMBL" id="PQQ21946.1"/>
    </source>
</evidence>
<dbReference type="Gene3D" id="1.10.420.10">
    <property type="entry name" value="Peroxidase, domain 2"/>
    <property type="match status" value="1"/>
</dbReference>
<organism evidence="11 12">
    <name type="scientific">Prunus yedoensis var. nudiflora</name>
    <dbReference type="NCBI Taxonomy" id="2094558"/>
    <lineage>
        <taxon>Eukaryota</taxon>
        <taxon>Viridiplantae</taxon>
        <taxon>Streptophyta</taxon>
        <taxon>Embryophyta</taxon>
        <taxon>Tracheophyta</taxon>
        <taxon>Spermatophyta</taxon>
        <taxon>Magnoliopsida</taxon>
        <taxon>eudicotyledons</taxon>
        <taxon>Gunneridae</taxon>
        <taxon>Pentapetalae</taxon>
        <taxon>rosids</taxon>
        <taxon>fabids</taxon>
        <taxon>Rosales</taxon>
        <taxon>Rosaceae</taxon>
        <taxon>Amygdaloideae</taxon>
        <taxon>Amygdaleae</taxon>
        <taxon>Prunus</taxon>
    </lineage>
</organism>
<keyword evidence="9" id="KW-0408">Iron</keyword>
<dbReference type="GO" id="GO:0046872">
    <property type="term" value="F:metal ion binding"/>
    <property type="evidence" value="ECO:0007669"/>
    <property type="project" value="UniProtKB-KW"/>
</dbReference>
<keyword evidence="8" id="KW-0560">Oxidoreductase</keyword>
<keyword evidence="12" id="KW-1185">Reference proteome</keyword>
<keyword evidence="7" id="KW-0479">Metal-binding</keyword>
<keyword evidence="6" id="KW-0349">Heme</keyword>
<evidence type="ECO:0000256" key="9">
    <source>
        <dbReference type="ARBA" id="ARBA00023004"/>
    </source>
</evidence>
<comment type="cofactor">
    <cofactor evidence="2">
        <name>Ca(2+)</name>
        <dbReference type="ChEBI" id="CHEBI:29108"/>
    </cofactor>
</comment>
<name>A0A315B6I5_PRUYE</name>
<evidence type="ECO:0000256" key="8">
    <source>
        <dbReference type="ARBA" id="ARBA00023002"/>
    </source>
</evidence>
<dbReference type="GO" id="GO:0006979">
    <property type="term" value="P:response to oxidative stress"/>
    <property type="evidence" value="ECO:0007669"/>
    <property type="project" value="InterPro"/>
</dbReference>
<comment type="cofactor">
    <cofactor evidence="3">
        <name>heme b</name>
        <dbReference type="ChEBI" id="CHEBI:60344"/>
    </cofactor>
</comment>
<dbReference type="PANTHER" id="PTHR31517">
    <property type="match status" value="1"/>
</dbReference>
<comment type="catalytic activity">
    <reaction evidence="1">
        <text>2 a phenolic donor + H2O2 = 2 a phenolic radical donor + 2 H2O</text>
        <dbReference type="Rhea" id="RHEA:56136"/>
        <dbReference type="ChEBI" id="CHEBI:15377"/>
        <dbReference type="ChEBI" id="CHEBI:16240"/>
        <dbReference type="ChEBI" id="CHEBI:139520"/>
        <dbReference type="ChEBI" id="CHEBI:139521"/>
        <dbReference type="EC" id="1.11.1.7"/>
    </reaction>
</comment>
<dbReference type="GO" id="GO:0140825">
    <property type="term" value="F:lactoperoxidase activity"/>
    <property type="evidence" value="ECO:0007669"/>
    <property type="project" value="UniProtKB-EC"/>
</dbReference>
<dbReference type="GO" id="GO:0020037">
    <property type="term" value="F:heme binding"/>
    <property type="evidence" value="ECO:0007669"/>
    <property type="project" value="InterPro"/>
</dbReference>
<protein>
    <recommendedName>
        <fullName evidence="4">peroxidase</fullName>
        <ecNumber evidence="4">1.11.1.7</ecNumber>
    </recommendedName>
</protein>
<dbReference type="InterPro" id="IPR000823">
    <property type="entry name" value="Peroxidase_pln"/>
</dbReference>
<dbReference type="PANTHER" id="PTHR31517:SF48">
    <property type="entry name" value="PEROXIDASE 16-RELATED"/>
    <property type="match status" value="1"/>
</dbReference>
<dbReference type="Gene3D" id="1.10.520.10">
    <property type="match status" value="1"/>
</dbReference>
<dbReference type="PROSITE" id="PS50873">
    <property type="entry name" value="PEROXIDASE_4"/>
    <property type="match status" value="1"/>
</dbReference>
<dbReference type="Proteomes" id="UP000250321">
    <property type="component" value="Unassembled WGS sequence"/>
</dbReference>
<evidence type="ECO:0000256" key="7">
    <source>
        <dbReference type="ARBA" id="ARBA00022723"/>
    </source>
</evidence>
<evidence type="ECO:0000256" key="4">
    <source>
        <dbReference type="ARBA" id="ARBA00012313"/>
    </source>
</evidence>
<evidence type="ECO:0000256" key="2">
    <source>
        <dbReference type="ARBA" id="ARBA00001913"/>
    </source>
</evidence>
<evidence type="ECO:0000259" key="10">
    <source>
        <dbReference type="PROSITE" id="PS50873"/>
    </source>
</evidence>
<feature type="domain" description="Plant heme peroxidase family profile" evidence="10">
    <location>
        <begin position="28"/>
        <end position="95"/>
    </location>
</feature>
<evidence type="ECO:0000256" key="1">
    <source>
        <dbReference type="ARBA" id="ARBA00000189"/>
    </source>
</evidence>
<dbReference type="InterPro" id="IPR010255">
    <property type="entry name" value="Haem_peroxidase_sf"/>
</dbReference>
<sequence>MALTQPSTLSSFLNCNHFALKMVTLPGNSRGILESDQKLWTDASTKSFVQRFLGVRGLQALNFNLEFGRSMVKMSNIGTKSATNGEIRRICSAIN</sequence>
<dbReference type="EC" id="1.11.1.7" evidence="4"/>
<dbReference type="OrthoDB" id="2113341at2759"/>
<dbReference type="AlphaFoldDB" id="A0A315B6I5"/>
<dbReference type="SUPFAM" id="SSF48113">
    <property type="entry name" value="Heme-dependent peroxidases"/>
    <property type="match status" value="1"/>
</dbReference>
<keyword evidence="5 11" id="KW-0575">Peroxidase</keyword>
<evidence type="ECO:0000313" key="12">
    <source>
        <dbReference type="Proteomes" id="UP000250321"/>
    </source>
</evidence>
<gene>
    <name evidence="11" type="ORF">Pyn_26402</name>
</gene>
<dbReference type="EMBL" id="PJQY01000002">
    <property type="protein sequence ID" value="PQQ21946.1"/>
    <property type="molecule type" value="Genomic_DNA"/>
</dbReference>
<evidence type="ECO:0000256" key="3">
    <source>
        <dbReference type="ARBA" id="ARBA00001970"/>
    </source>
</evidence>
<accession>A0A315B6I5</accession>
<dbReference type="STRING" id="2094558.A0A315B6I5"/>
<evidence type="ECO:0000256" key="5">
    <source>
        <dbReference type="ARBA" id="ARBA00022559"/>
    </source>
</evidence>
<evidence type="ECO:0000256" key="6">
    <source>
        <dbReference type="ARBA" id="ARBA00022617"/>
    </source>
</evidence>
<reference evidence="11 12" key="1">
    <citation type="submission" date="2018-02" db="EMBL/GenBank/DDBJ databases">
        <title>Draft genome of wild Prunus yedoensis var. nudiflora.</title>
        <authorList>
            <person name="Baek S."/>
            <person name="Kim J.-H."/>
            <person name="Choi K."/>
            <person name="Kim G.-B."/>
            <person name="Cho A."/>
            <person name="Jang H."/>
            <person name="Shin C.-H."/>
            <person name="Yu H.-J."/>
            <person name="Mun J.-H."/>
        </authorList>
    </citation>
    <scope>NUCLEOTIDE SEQUENCE [LARGE SCALE GENOMIC DNA]</scope>
    <source>
        <strain evidence="12">cv. Jeju island</strain>
        <tissue evidence="11">Leaf</tissue>
    </source>
</reference>
<comment type="caution">
    <text evidence="11">The sequence shown here is derived from an EMBL/GenBank/DDBJ whole genome shotgun (WGS) entry which is preliminary data.</text>
</comment>